<feature type="transmembrane region" description="Helical" evidence="8">
    <location>
        <begin position="202"/>
        <end position="227"/>
    </location>
</feature>
<reference evidence="9" key="2">
    <citation type="journal article" date="2021" name="PeerJ">
        <title>Extensive microbial diversity within the chicken gut microbiome revealed by metagenomics and culture.</title>
        <authorList>
            <person name="Gilroy R."/>
            <person name="Ravi A."/>
            <person name="Getino M."/>
            <person name="Pursley I."/>
            <person name="Horton D.L."/>
            <person name="Alikhan N.F."/>
            <person name="Baker D."/>
            <person name="Gharbi K."/>
            <person name="Hall N."/>
            <person name="Watson M."/>
            <person name="Adriaenssens E.M."/>
            <person name="Foster-Nyarko E."/>
            <person name="Jarju S."/>
            <person name="Secka A."/>
            <person name="Antonio M."/>
            <person name="Oren A."/>
            <person name="Chaudhuri R.R."/>
            <person name="La Ragione R."/>
            <person name="Hildebrand F."/>
            <person name="Pallen M.J."/>
        </authorList>
    </citation>
    <scope>NUCLEOTIDE SEQUENCE</scope>
    <source>
        <strain evidence="9">ChiHjej12B11-7776</strain>
    </source>
</reference>
<evidence type="ECO:0000256" key="5">
    <source>
        <dbReference type="ARBA" id="ARBA00022692"/>
    </source>
</evidence>
<evidence type="ECO:0000256" key="1">
    <source>
        <dbReference type="ARBA" id="ARBA00004651"/>
    </source>
</evidence>
<dbReference type="Pfam" id="PF12822">
    <property type="entry name" value="ECF_trnsprt"/>
    <property type="match status" value="1"/>
</dbReference>
<keyword evidence="7 8" id="KW-0472">Membrane</keyword>
<evidence type="ECO:0000256" key="3">
    <source>
        <dbReference type="ARBA" id="ARBA00022448"/>
    </source>
</evidence>
<keyword evidence="3" id="KW-0813">Transport</keyword>
<dbReference type="Gene3D" id="1.10.1760.20">
    <property type="match status" value="1"/>
</dbReference>
<dbReference type="PANTHER" id="PTHR38438">
    <property type="entry name" value="RIBOFLAVIN TRANSPORTER RIBU"/>
    <property type="match status" value="1"/>
</dbReference>
<sequence length="255" mass="27670">MKNVTEKQEASADSTLSAVEITSPQVEQQNAEKAVQKAKPHFFSAGNLAVMAILSAISFVLYAFCKFNLPFIFPQFLEIQISDLPALLGGFALGPVAGCIIIVVKCCLKMPMTSTGCVGELADIIVGIAFVLPAALIYKRNKSRKGALIGLLVGMLSAVSVSLLANWLVLIPFYTKAYGMEAVVGMMQALYPEITADTLYNYYLPLAVLPFNMLRCLVCGVITYFVYKPLSKALHWEIKHKNKPVGAEDASGHNV</sequence>
<dbReference type="PANTHER" id="PTHR38438:SF1">
    <property type="entry name" value="RIBOFLAVIN TRANSPORTER RIBU"/>
    <property type="match status" value="1"/>
</dbReference>
<keyword evidence="4" id="KW-1003">Cell membrane</keyword>
<evidence type="ECO:0000256" key="8">
    <source>
        <dbReference type="SAM" id="Phobius"/>
    </source>
</evidence>
<evidence type="ECO:0000256" key="2">
    <source>
        <dbReference type="ARBA" id="ARBA00005540"/>
    </source>
</evidence>
<keyword evidence="5 8" id="KW-0812">Transmembrane</keyword>
<dbReference type="InterPro" id="IPR024529">
    <property type="entry name" value="ECF_trnsprt_substrate-spec"/>
</dbReference>
<comment type="similarity">
    <text evidence="2">Belongs to the prokaryotic riboflavin transporter (P-RFT) (TC 2.A.87) family.</text>
</comment>
<dbReference type="Proteomes" id="UP000886852">
    <property type="component" value="Unassembled WGS sequence"/>
</dbReference>
<evidence type="ECO:0000313" key="9">
    <source>
        <dbReference type="EMBL" id="HIU90900.1"/>
    </source>
</evidence>
<dbReference type="GO" id="GO:0005886">
    <property type="term" value="C:plasma membrane"/>
    <property type="evidence" value="ECO:0007669"/>
    <property type="project" value="UniProtKB-SubCell"/>
</dbReference>
<reference evidence="9" key="1">
    <citation type="submission" date="2020-10" db="EMBL/GenBank/DDBJ databases">
        <authorList>
            <person name="Gilroy R."/>
        </authorList>
    </citation>
    <scope>NUCLEOTIDE SEQUENCE</scope>
    <source>
        <strain evidence="9">ChiHjej12B11-7776</strain>
    </source>
</reference>
<comment type="subcellular location">
    <subcellularLocation>
        <location evidence="1">Cell membrane</location>
        <topology evidence="1">Multi-pass membrane protein</topology>
    </subcellularLocation>
</comment>
<proteinExistence type="inferred from homology"/>
<organism evidence="9 10">
    <name type="scientific">Candidatus Fimimonas merdipullorum</name>
    <dbReference type="NCBI Taxonomy" id="2840822"/>
    <lineage>
        <taxon>Bacteria</taxon>
        <taxon>Pseudomonadati</taxon>
        <taxon>Myxococcota</taxon>
        <taxon>Myxococcia</taxon>
        <taxon>Myxococcales</taxon>
        <taxon>Cystobacterineae</taxon>
        <taxon>Myxococcaceae</taxon>
        <taxon>Myxococcaceae incertae sedis</taxon>
        <taxon>Candidatus Fimimonas</taxon>
    </lineage>
</organism>
<dbReference type="InterPro" id="IPR025720">
    <property type="entry name" value="RibU"/>
</dbReference>
<gene>
    <name evidence="9" type="ORF">IAC72_02645</name>
</gene>
<dbReference type="EMBL" id="DVOC01000045">
    <property type="protein sequence ID" value="HIU90900.1"/>
    <property type="molecule type" value="Genomic_DNA"/>
</dbReference>
<dbReference type="GO" id="GO:0032217">
    <property type="term" value="F:riboflavin transmembrane transporter activity"/>
    <property type="evidence" value="ECO:0007669"/>
    <property type="project" value="InterPro"/>
</dbReference>
<evidence type="ECO:0000256" key="6">
    <source>
        <dbReference type="ARBA" id="ARBA00022989"/>
    </source>
</evidence>
<feature type="transmembrane region" description="Helical" evidence="8">
    <location>
        <begin position="84"/>
        <end position="104"/>
    </location>
</feature>
<evidence type="ECO:0000313" key="10">
    <source>
        <dbReference type="Proteomes" id="UP000886852"/>
    </source>
</evidence>
<comment type="caution">
    <text evidence="9">The sequence shown here is derived from an EMBL/GenBank/DDBJ whole genome shotgun (WGS) entry which is preliminary data.</text>
</comment>
<evidence type="ECO:0000256" key="4">
    <source>
        <dbReference type="ARBA" id="ARBA00022475"/>
    </source>
</evidence>
<name>A0A9D1MWY1_9BACT</name>
<keyword evidence="6 8" id="KW-1133">Transmembrane helix</keyword>
<protein>
    <submittedName>
        <fullName evidence="9">ECF transporter S component</fullName>
    </submittedName>
</protein>
<evidence type="ECO:0000256" key="7">
    <source>
        <dbReference type="ARBA" id="ARBA00023136"/>
    </source>
</evidence>
<feature type="transmembrane region" description="Helical" evidence="8">
    <location>
        <begin position="147"/>
        <end position="170"/>
    </location>
</feature>
<accession>A0A9D1MWY1</accession>
<feature type="transmembrane region" description="Helical" evidence="8">
    <location>
        <begin position="42"/>
        <end position="64"/>
    </location>
</feature>
<dbReference type="AlphaFoldDB" id="A0A9D1MWY1"/>